<dbReference type="AlphaFoldDB" id="A0AAJ0DDK3"/>
<sequence length="178" mass="19940">MLMGSRVLVCILQLGQLGVLGQLRTNHPFHGPDETWTQVKYWTIAISVVHLSCITATIPRINCFIADVQTRQAGLALTQKDYDSYVKSGDHNGSSGGGGSKNWSRGKKNDARSVLGSFRPDAPNEQHNDTRGGDEIEMDVRDNVETGSQSSLQRNVVYQKTEFQWQEEYMGDRRHSRT</sequence>
<evidence type="ECO:0000313" key="3">
    <source>
        <dbReference type="Proteomes" id="UP001271007"/>
    </source>
</evidence>
<comment type="caution">
    <text evidence="2">The sequence shown here is derived from an EMBL/GenBank/DDBJ whole genome shotgun (WGS) entry which is preliminary data.</text>
</comment>
<accession>A0AAJ0DDK3</accession>
<feature type="compositionally biased region" description="Basic and acidic residues" evidence="1">
    <location>
        <begin position="122"/>
        <end position="144"/>
    </location>
</feature>
<dbReference type="Proteomes" id="UP001271007">
    <property type="component" value="Unassembled WGS sequence"/>
</dbReference>
<gene>
    <name evidence="2" type="ORF">LTR09_010512</name>
</gene>
<name>A0AAJ0DDK3_9PEZI</name>
<feature type="compositionally biased region" description="Polar residues" evidence="1">
    <location>
        <begin position="145"/>
        <end position="155"/>
    </location>
</feature>
<feature type="region of interest" description="Disordered" evidence="1">
    <location>
        <begin position="86"/>
        <end position="155"/>
    </location>
</feature>
<keyword evidence="3" id="KW-1185">Reference proteome</keyword>
<proteinExistence type="predicted"/>
<dbReference type="EMBL" id="JAWDJX010000052">
    <property type="protein sequence ID" value="KAK3048173.1"/>
    <property type="molecule type" value="Genomic_DNA"/>
</dbReference>
<protein>
    <submittedName>
        <fullName evidence="2">Uncharacterized protein</fullName>
    </submittedName>
</protein>
<evidence type="ECO:0000313" key="2">
    <source>
        <dbReference type="EMBL" id="KAK3048173.1"/>
    </source>
</evidence>
<evidence type="ECO:0000256" key="1">
    <source>
        <dbReference type="SAM" id="MobiDB-lite"/>
    </source>
</evidence>
<organism evidence="2 3">
    <name type="scientific">Extremus antarcticus</name>
    <dbReference type="NCBI Taxonomy" id="702011"/>
    <lineage>
        <taxon>Eukaryota</taxon>
        <taxon>Fungi</taxon>
        <taxon>Dikarya</taxon>
        <taxon>Ascomycota</taxon>
        <taxon>Pezizomycotina</taxon>
        <taxon>Dothideomycetes</taxon>
        <taxon>Dothideomycetidae</taxon>
        <taxon>Mycosphaerellales</taxon>
        <taxon>Extremaceae</taxon>
        <taxon>Extremus</taxon>
    </lineage>
</organism>
<reference evidence="2" key="1">
    <citation type="submission" date="2023-04" db="EMBL/GenBank/DDBJ databases">
        <title>Black Yeasts Isolated from many extreme environments.</title>
        <authorList>
            <person name="Coleine C."/>
            <person name="Stajich J.E."/>
            <person name="Selbmann L."/>
        </authorList>
    </citation>
    <scope>NUCLEOTIDE SEQUENCE</scope>
    <source>
        <strain evidence="2">CCFEE 5312</strain>
    </source>
</reference>